<dbReference type="AlphaFoldDB" id="A0A1X0P445"/>
<dbReference type="EMBL" id="NBCO01000005">
    <property type="protein sequence ID" value="ORC91692.1"/>
    <property type="molecule type" value="Genomic_DNA"/>
</dbReference>
<evidence type="ECO:0000313" key="3">
    <source>
        <dbReference type="Proteomes" id="UP000192257"/>
    </source>
</evidence>
<reference evidence="2 3" key="1">
    <citation type="submission" date="2017-03" db="EMBL/GenBank/DDBJ databases">
        <title>An alternative strategy for trypanosome survival in the mammalian bloodstream revealed through genome and transcriptome analysis of the ubiquitous bovine parasite Trypanosoma (Megatrypanum) theileri.</title>
        <authorList>
            <person name="Kelly S."/>
            <person name="Ivens A."/>
            <person name="Mott A."/>
            <person name="O'Neill E."/>
            <person name="Emms D."/>
            <person name="Macleod O."/>
            <person name="Voorheis P."/>
            <person name="Matthews J."/>
            <person name="Matthews K."/>
            <person name="Carrington M."/>
        </authorList>
    </citation>
    <scope>NUCLEOTIDE SEQUENCE [LARGE SCALE GENOMIC DNA]</scope>
    <source>
        <strain evidence="2">Edinburgh</strain>
    </source>
</reference>
<feature type="region of interest" description="Disordered" evidence="1">
    <location>
        <begin position="368"/>
        <end position="453"/>
    </location>
</feature>
<feature type="compositionally biased region" description="Polar residues" evidence="1">
    <location>
        <begin position="435"/>
        <end position="450"/>
    </location>
</feature>
<dbReference type="RefSeq" id="XP_028885758.1">
    <property type="nucleotide sequence ID" value="XM_029022943.1"/>
</dbReference>
<dbReference type="VEuPathDB" id="TriTrypDB:TM35_000052880"/>
<comment type="caution">
    <text evidence="2">The sequence shown here is derived from an EMBL/GenBank/DDBJ whole genome shotgun (WGS) entry which is preliminary data.</text>
</comment>
<proteinExistence type="predicted"/>
<accession>A0A1X0P445</accession>
<dbReference type="Proteomes" id="UP000192257">
    <property type="component" value="Unassembled WGS sequence"/>
</dbReference>
<feature type="compositionally biased region" description="Polar residues" evidence="1">
    <location>
        <begin position="405"/>
        <end position="422"/>
    </location>
</feature>
<evidence type="ECO:0000256" key="1">
    <source>
        <dbReference type="SAM" id="MobiDB-lite"/>
    </source>
</evidence>
<gene>
    <name evidence="2" type="ORF">TM35_000052880</name>
</gene>
<evidence type="ECO:0000313" key="2">
    <source>
        <dbReference type="EMBL" id="ORC91692.1"/>
    </source>
</evidence>
<sequence>MSQQREDVVLEIATMLLTEQHSQILQRYHNHVLFLQDAFFSAEQQKQESFDLACTFLLLPVATPSSLTSAQIEEFEQRWQCLVRMFETTCQDEIKLFRSDGDALKQQMNQIIAVSGEKWKKAERRRQDDFMEMSIACQKEVAAITAELQSGVLRYFQDSRMSTVLEEALRAKVDEMRELNSQLEELTELRLKDFTEHQKTLQEEREKYRQRFISVQQETSKTVEELTIEIEERQKQYMREVREMQRQHTSRLEVLEKQLEDEREEREAERKHHTEEMDRYRSTVKKLEEERTQLTQGTVELQTQIDEWRRRYSERDSQAKMELIEYQTLAEALRVEEAQEFRKQLVGAVRRGVTSSVAALASIATSPPATTTAMSGHSNNSISPMVYKNDNHVSPSPKGDRSFLWKSTANGVQSRNENTTGDFFSVPYKDESRPTPFTSNVRENPSSNPLVNLPVHTPTASYVKLMNLSEQLKRHIELQ</sequence>
<organism evidence="2 3">
    <name type="scientific">Trypanosoma theileri</name>
    <dbReference type="NCBI Taxonomy" id="67003"/>
    <lineage>
        <taxon>Eukaryota</taxon>
        <taxon>Discoba</taxon>
        <taxon>Euglenozoa</taxon>
        <taxon>Kinetoplastea</taxon>
        <taxon>Metakinetoplastina</taxon>
        <taxon>Trypanosomatida</taxon>
        <taxon>Trypanosomatidae</taxon>
        <taxon>Trypanosoma</taxon>
    </lineage>
</organism>
<name>A0A1X0P445_9TRYP</name>
<dbReference type="OrthoDB" id="242710at2759"/>
<dbReference type="GeneID" id="39982723"/>
<protein>
    <submittedName>
        <fullName evidence="2">Uncharacterized protein</fullName>
    </submittedName>
</protein>
<feature type="region of interest" description="Disordered" evidence="1">
    <location>
        <begin position="258"/>
        <end position="284"/>
    </location>
</feature>
<keyword evidence="3" id="KW-1185">Reference proteome</keyword>
<feature type="compositionally biased region" description="Polar residues" evidence="1">
    <location>
        <begin position="374"/>
        <end position="383"/>
    </location>
</feature>